<gene>
    <name evidence="2" type="ORF">HPB52_023433</name>
</gene>
<protein>
    <recommendedName>
        <fullName evidence="4">BED-type domain-containing protein</fullName>
    </recommendedName>
</protein>
<dbReference type="Proteomes" id="UP000821837">
    <property type="component" value="Unassembled WGS sequence"/>
</dbReference>
<reference evidence="2" key="2">
    <citation type="submission" date="2021-09" db="EMBL/GenBank/DDBJ databases">
        <authorList>
            <person name="Jia N."/>
            <person name="Wang J."/>
            <person name="Shi W."/>
            <person name="Du L."/>
            <person name="Sun Y."/>
            <person name="Zhan W."/>
            <person name="Jiang J."/>
            <person name="Wang Q."/>
            <person name="Zhang B."/>
            <person name="Ji P."/>
            <person name="Sakyi L.B."/>
            <person name="Cui X."/>
            <person name="Yuan T."/>
            <person name="Jiang B."/>
            <person name="Yang W."/>
            <person name="Lam T.T.-Y."/>
            <person name="Chang Q."/>
            <person name="Ding S."/>
            <person name="Wang X."/>
            <person name="Zhu J."/>
            <person name="Ruan X."/>
            <person name="Zhao L."/>
            <person name="Wei J."/>
            <person name="Que T."/>
            <person name="Du C."/>
            <person name="Cheng J."/>
            <person name="Dai P."/>
            <person name="Han X."/>
            <person name="Huang E."/>
            <person name="Gao Y."/>
            <person name="Liu J."/>
            <person name="Shao H."/>
            <person name="Ye R."/>
            <person name="Li L."/>
            <person name="Wei W."/>
            <person name="Wang X."/>
            <person name="Wang C."/>
            <person name="Huo Q."/>
            <person name="Li W."/>
            <person name="Guo W."/>
            <person name="Chen H."/>
            <person name="Chen S."/>
            <person name="Zhou L."/>
            <person name="Zhou L."/>
            <person name="Ni X."/>
            <person name="Tian J."/>
            <person name="Zhou Y."/>
            <person name="Sheng Y."/>
            <person name="Liu T."/>
            <person name="Pan Y."/>
            <person name="Xia L."/>
            <person name="Li J."/>
            <person name="Zhao F."/>
            <person name="Cao W."/>
        </authorList>
    </citation>
    <scope>NUCLEOTIDE SEQUENCE</scope>
    <source>
        <strain evidence="2">Rsan-2018</strain>
        <tissue evidence="2">Larvae</tissue>
    </source>
</reference>
<proteinExistence type="predicted"/>
<keyword evidence="3" id="KW-1185">Reference proteome</keyword>
<evidence type="ECO:0000313" key="3">
    <source>
        <dbReference type="Proteomes" id="UP000821837"/>
    </source>
</evidence>
<reference evidence="2" key="1">
    <citation type="journal article" date="2020" name="Cell">
        <title>Large-Scale Comparative Analyses of Tick Genomes Elucidate Their Genetic Diversity and Vector Capacities.</title>
        <authorList>
            <consortium name="Tick Genome and Microbiome Consortium (TIGMIC)"/>
            <person name="Jia N."/>
            <person name="Wang J."/>
            <person name="Shi W."/>
            <person name="Du L."/>
            <person name="Sun Y."/>
            <person name="Zhan W."/>
            <person name="Jiang J.F."/>
            <person name="Wang Q."/>
            <person name="Zhang B."/>
            <person name="Ji P."/>
            <person name="Bell-Sakyi L."/>
            <person name="Cui X.M."/>
            <person name="Yuan T.T."/>
            <person name="Jiang B.G."/>
            <person name="Yang W.F."/>
            <person name="Lam T.T."/>
            <person name="Chang Q.C."/>
            <person name="Ding S.J."/>
            <person name="Wang X.J."/>
            <person name="Zhu J.G."/>
            <person name="Ruan X.D."/>
            <person name="Zhao L."/>
            <person name="Wei J.T."/>
            <person name="Ye R.Z."/>
            <person name="Que T.C."/>
            <person name="Du C.H."/>
            <person name="Zhou Y.H."/>
            <person name="Cheng J.X."/>
            <person name="Dai P.F."/>
            <person name="Guo W.B."/>
            <person name="Han X.H."/>
            <person name="Huang E.J."/>
            <person name="Li L.F."/>
            <person name="Wei W."/>
            <person name="Gao Y.C."/>
            <person name="Liu J.Z."/>
            <person name="Shao H.Z."/>
            <person name="Wang X."/>
            <person name="Wang C.C."/>
            <person name="Yang T.C."/>
            <person name="Huo Q.B."/>
            <person name="Li W."/>
            <person name="Chen H.Y."/>
            <person name="Chen S.E."/>
            <person name="Zhou L.G."/>
            <person name="Ni X.B."/>
            <person name="Tian J.H."/>
            <person name="Sheng Y."/>
            <person name="Liu T."/>
            <person name="Pan Y.S."/>
            <person name="Xia L.Y."/>
            <person name="Li J."/>
            <person name="Zhao F."/>
            <person name="Cao W.C."/>
        </authorList>
    </citation>
    <scope>NUCLEOTIDE SEQUENCE</scope>
    <source>
        <strain evidence="2">Rsan-2018</strain>
    </source>
</reference>
<evidence type="ECO:0000256" key="1">
    <source>
        <dbReference type="SAM" id="MobiDB-lite"/>
    </source>
</evidence>
<name>A0A9D4PFF7_RHISA</name>
<accession>A0A9D4PFF7</accession>
<feature type="region of interest" description="Disordered" evidence="1">
    <location>
        <begin position="253"/>
        <end position="272"/>
    </location>
</feature>
<dbReference type="EMBL" id="JABSTV010001255">
    <property type="protein sequence ID" value="KAH7936448.1"/>
    <property type="molecule type" value="Genomic_DNA"/>
</dbReference>
<comment type="caution">
    <text evidence="2">The sequence shown here is derived from an EMBL/GenBank/DDBJ whole genome shotgun (WGS) entry which is preliminary data.</text>
</comment>
<dbReference type="VEuPathDB" id="VectorBase:RSAN_058084"/>
<dbReference type="PANTHER" id="PTHR45913:SF19">
    <property type="entry name" value="LOW QUALITY PROTEIN: ZINC FINGER BED DOMAIN-CONTAINING PROTEIN 5-LIKE"/>
    <property type="match status" value="1"/>
</dbReference>
<evidence type="ECO:0000313" key="2">
    <source>
        <dbReference type="EMBL" id="KAH7936448.1"/>
    </source>
</evidence>
<dbReference type="AlphaFoldDB" id="A0A9D4PFF7"/>
<organism evidence="2 3">
    <name type="scientific">Rhipicephalus sanguineus</name>
    <name type="common">Brown dog tick</name>
    <name type="synonym">Ixodes sanguineus</name>
    <dbReference type="NCBI Taxonomy" id="34632"/>
    <lineage>
        <taxon>Eukaryota</taxon>
        <taxon>Metazoa</taxon>
        <taxon>Ecdysozoa</taxon>
        <taxon>Arthropoda</taxon>
        <taxon>Chelicerata</taxon>
        <taxon>Arachnida</taxon>
        <taxon>Acari</taxon>
        <taxon>Parasitiformes</taxon>
        <taxon>Ixodida</taxon>
        <taxon>Ixodoidea</taxon>
        <taxon>Ixodidae</taxon>
        <taxon>Rhipicephalinae</taxon>
        <taxon>Rhipicephalus</taxon>
        <taxon>Rhipicephalus</taxon>
    </lineage>
</organism>
<sequence length="328" mass="37126">MSKLRGYKESYVKFGFVNIGGKPQCTLCGEVLALSSMVPTKLTRHLRTKHPSYQDKDIEFFETKKRQLEFQKLDNPNKLASSADAIKASYMLSYHVAKQMKPHTICETLLMPCMKDVVGAVIGKEHVKKLDKIPCSNDTVARRIREMASDVQDQRLLINIQLKLPMEVNIHQAAEMLTGSWWNVKASTISNCWRKADYNDEVELDPELWNELTEKLPVDVAVTFEDYVDSDCAAATSAELTCEEIVSQVREQGCCSSDEDDTGDADSGTTEETISSSDVVVFFEKTRSYLRCCKDAPDDILRKVADVEACMHQRLLSTHQKITDFFKQ</sequence>
<evidence type="ECO:0008006" key="4">
    <source>
        <dbReference type="Google" id="ProtNLM"/>
    </source>
</evidence>
<dbReference type="PANTHER" id="PTHR45913">
    <property type="entry name" value="EPM2A-INTERACTING PROTEIN 1"/>
    <property type="match status" value="1"/>
</dbReference>